<feature type="domain" description="DOCKER" evidence="5">
    <location>
        <begin position="1"/>
        <end position="519"/>
    </location>
</feature>
<dbReference type="InterPro" id="IPR027357">
    <property type="entry name" value="DOCKER_dom"/>
</dbReference>
<dbReference type="InterPro" id="IPR056372">
    <property type="entry name" value="TPR_DOCK"/>
</dbReference>
<dbReference type="InterPro" id="IPR015507">
    <property type="entry name" value="rRNA-MeTfrase_E"/>
</dbReference>
<dbReference type="Pfam" id="PF06920">
    <property type="entry name" value="DHR-2_Lobe_A"/>
    <property type="match status" value="1"/>
</dbReference>
<dbReference type="GO" id="GO:0032259">
    <property type="term" value="P:methylation"/>
    <property type="evidence" value="ECO:0007669"/>
    <property type="project" value="UniProtKB-KW"/>
</dbReference>
<reference evidence="6" key="1">
    <citation type="journal article" date="2021" name="Cell">
        <title>Tracing the genetic footprints of vertebrate landing in non-teleost ray-finned fishes.</title>
        <authorList>
            <person name="Bi X."/>
            <person name="Wang K."/>
            <person name="Yang L."/>
            <person name="Pan H."/>
            <person name="Jiang H."/>
            <person name="Wei Q."/>
            <person name="Fang M."/>
            <person name="Yu H."/>
            <person name="Zhu C."/>
            <person name="Cai Y."/>
            <person name="He Y."/>
            <person name="Gan X."/>
            <person name="Zeng H."/>
            <person name="Yu D."/>
            <person name="Zhu Y."/>
            <person name="Jiang H."/>
            <person name="Qiu Q."/>
            <person name="Yang H."/>
            <person name="Zhang Y.E."/>
            <person name="Wang W."/>
            <person name="Zhu M."/>
            <person name="He S."/>
            <person name="Zhang G."/>
        </authorList>
    </citation>
    <scope>NUCLEOTIDE SEQUENCE</scope>
    <source>
        <strain evidence="6">Bchr_001</strain>
    </source>
</reference>
<evidence type="ECO:0000256" key="2">
    <source>
        <dbReference type="PROSITE-ProRule" id="PRU00984"/>
    </source>
</evidence>
<keyword evidence="6" id="KW-0489">Methyltransferase</keyword>
<keyword evidence="7" id="KW-1185">Reference proteome</keyword>
<organism evidence="6 7">
    <name type="scientific">Polypterus senegalus</name>
    <name type="common">Senegal bichir</name>
    <dbReference type="NCBI Taxonomy" id="55291"/>
    <lineage>
        <taxon>Eukaryota</taxon>
        <taxon>Metazoa</taxon>
        <taxon>Chordata</taxon>
        <taxon>Craniata</taxon>
        <taxon>Vertebrata</taxon>
        <taxon>Euteleostomi</taxon>
        <taxon>Actinopterygii</taxon>
        <taxon>Polypteriformes</taxon>
        <taxon>Polypteridae</taxon>
        <taxon>Polypterus</taxon>
    </lineage>
</organism>
<dbReference type="EMBL" id="JAAWVN010019786">
    <property type="protein sequence ID" value="MBN3293072.1"/>
    <property type="molecule type" value="Genomic_DNA"/>
</dbReference>
<feature type="region of interest" description="Disordered" evidence="4">
    <location>
        <begin position="556"/>
        <end position="591"/>
    </location>
</feature>
<dbReference type="Gene3D" id="1.25.40.410">
    <property type="match status" value="1"/>
</dbReference>
<evidence type="ECO:0000256" key="1">
    <source>
        <dbReference type="ARBA" id="ARBA00022658"/>
    </source>
</evidence>
<dbReference type="Pfam" id="PF01728">
    <property type="entry name" value="FtsJ"/>
    <property type="match status" value="1"/>
</dbReference>
<gene>
    <name evidence="6" type="primary">Ftsj1</name>
    <name evidence="6" type="ORF">GTO92_0000099</name>
</gene>
<dbReference type="Proteomes" id="UP001166052">
    <property type="component" value="Unassembled WGS sequence"/>
</dbReference>
<dbReference type="Gene3D" id="3.40.50.150">
    <property type="entry name" value="Vaccinia Virus protein VP39"/>
    <property type="match status" value="1"/>
</dbReference>
<dbReference type="InterPro" id="IPR002877">
    <property type="entry name" value="RNA_MeTrfase_FtsJ_dom"/>
</dbReference>
<feature type="compositionally biased region" description="Low complexity" evidence="4">
    <location>
        <begin position="556"/>
        <end position="576"/>
    </location>
</feature>
<dbReference type="Pfam" id="PF20421">
    <property type="entry name" value="DHR-2_Lobe_C"/>
    <property type="match status" value="1"/>
</dbReference>
<keyword evidence="3" id="KW-0175">Coiled coil</keyword>
<dbReference type="InterPro" id="IPR046773">
    <property type="entry name" value="DOCKER_Lobe_C"/>
</dbReference>
<name>A0ABS2Z2N7_POLSE</name>
<dbReference type="PANTHER" id="PTHR45653">
    <property type="entry name" value="DEDICATOR OF CYTOKINESIS"/>
    <property type="match status" value="1"/>
</dbReference>
<feature type="non-terminal residue" evidence="6">
    <location>
        <position position="918"/>
    </location>
</feature>
<dbReference type="InterPro" id="IPR029063">
    <property type="entry name" value="SAM-dependent_MTases_sf"/>
</dbReference>
<keyword evidence="1" id="KW-0344">Guanine-nucleotide releasing factor</keyword>
<dbReference type="Gene3D" id="1.20.58.740">
    <property type="match status" value="1"/>
</dbReference>
<feature type="coiled-coil region" evidence="3">
    <location>
        <begin position="389"/>
        <end position="416"/>
    </location>
</feature>
<accession>A0ABS2Z2N7</accession>
<evidence type="ECO:0000313" key="7">
    <source>
        <dbReference type="Proteomes" id="UP001166052"/>
    </source>
</evidence>
<keyword evidence="6" id="KW-0808">Transferase</keyword>
<comment type="caution">
    <text evidence="6">The sequence shown here is derived from an EMBL/GenBank/DDBJ whole genome shotgun (WGS) entry which is preliminary data.</text>
</comment>
<sequence length="918" mass="104135">MTDQLSGQLDDHSHKPEYEECIQLLSGILEVLDRQDVGPTSSHVQLIMERLLRRVNRTVISMSRNSPLIGHYLAAMTAILKQMDDLHYSHYISTFKTRQDIIDFLMETFIMFKDLIGKNVFPNDWMIMNLLQIRVFLRAINQYSEVLNKYFLDQANFELQLWNNYFHLTVAFLTHKSLQLENFSQAKRNKIISKYGDMRKEIGFKIRDILLEHCRKHRYLSTSGEAFILLLTSLLENLLAYRTITHDESPEHRMSCTVNVLLRDLHLDCENFTEAAYTLLLHAELLEWLNKPCAPHLIPRDGAQNWTQQELKEKLFHDIIDFFDRGKMWEKAIELSKELARMYEDEIFDFGGLSHLLSMWIERTTYLTVYKLPGILKWFEVKSFSTEEISPLENAIEAMEQTNEKLSNLVQQQACDRTLPVHPLSMLLNGIVDPAVMGGFSNYEKAFFTEKYTEEHPDDQDRIGVLKHLIAMQVPLLTEGIRIHGEKATEQLRPLHNRLVTCFQDLKQKVEKLYGVITLPSSLTERKKSRAGSLVMPYIMSSTLRRLSSVSIASSGVSSCSVSSDSTSSRPSSDESTPPDRPQRPKSLQLGDRRMTLSLFQGPPSQLNMAPPVGPHSVTLQSLRSSRVQRAVDLCAAPGSWSQVLSRKLKRDDEKGTEVKIVAVDLQAMAPLPGVTQIQGDITKLSTAHEIIRHFEGHPADLVVCDGAPDVTGLHDVDEYIQAQLLLAALNITTHVLKTGGTFVAKIFRGKDITLLYSQLKIFFPSVTCAKPRSSRNSSIEAFVVCQGYSPPEGYVPNMSNPLLDHSYDVDFNQLEGPNRVIVPFLACGDLSAYDSDMTYPLQLDPNKEYRYLPPTQPPISPPYQQACHLRKNNLLSKEGLTSSCADEPKPSTKPPTSLEVPVEEIPSHQKEDVGDVH</sequence>
<evidence type="ECO:0000259" key="5">
    <source>
        <dbReference type="PROSITE" id="PS51651"/>
    </source>
</evidence>
<evidence type="ECO:0000313" key="6">
    <source>
        <dbReference type="EMBL" id="MBN3293072.1"/>
    </source>
</evidence>
<dbReference type="InterPro" id="IPR026791">
    <property type="entry name" value="DOCK"/>
</dbReference>
<dbReference type="PROSITE" id="PS51651">
    <property type="entry name" value="DOCKER"/>
    <property type="match status" value="1"/>
</dbReference>
<feature type="compositionally biased region" description="Basic and acidic residues" evidence="4">
    <location>
        <begin position="906"/>
        <end position="918"/>
    </location>
</feature>
<proteinExistence type="inferred from homology"/>
<dbReference type="Pfam" id="PF23554">
    <property type="entry name" value="TPR_DOCK"/>
    <property type="match status" value="1"/>
</dbReference>
<protein>
    <submittedName>
        <fullName evidence="6">TRM7 methyltransferase</fullName>
    </submittedName>
</protein>
<evidence type="ECO:0000256" key="3">
    <source>
        <dbReference type="SAM" id="Coils"/>
    </source>
</evidence>
<dbReference type="InterPro" id="IPR043162">
    <property type="entry name" value="DOCK_C_lobe_C"/>
</dbReference>
<feature type="non-terminal residue" evidence="6">
    <location>
        <position position="1"/>
    </location>
</feature>
<evidence type="ECO:0000256" key="4">
    <source>
        <dbReference type="SAM" id="MobiDB-lite"/>
    </source>
</evidence>
<dbReference type="HAMAP" id="MF_01547">
    <property type="entry name" value="RNA_methyltr_E"/>
    <property type="match status" value="1"/>
</dbReference>
<dbReference type="InterPro" id="IPR043161">
    <property type="entry name" value="DOCK_C_lobe_A"/>
</dbReference>
<feature type="region of interest" description="Disordered" evidence="4">
    <location>
        <begin position="879"/>
        <end position="918"/>
    </location>
</feature>
<dbReference type="InterPro" id="IPR046769">
    <property type="entry name" value="DOCKER_Lobe_A"/>
</dbReference>
<comment type="similarity">
    <text evidence="2">Belongs to the DOCK family.</text>
</comment>
<dbReference type="GO" id="GO:0008168">
    <property type="term" value="F:methyltransferase activity"/>
    <property type="evidence" value="ECO:0007669"/>
    <property type="project" value="UniProtKB-KW"/>
</dbReference>
<dbReference type="PANTHER" id="PTHR45653:SF3">
    <property type="entry name" value="DEDICATOR OF CYTOKINESIS PROTEIN 5"/>
    <property type="match status" value="1"/>
</dbReference>
<dbReference type="SUPFAM" id="SSF53335">
    <property type="entry name" value="S-adenosyl-L-methionine-dependent methyltransferases"/>
    <property type="match status" value="1"/>
</dbReference>